<dbReference type="AlphaFoldDB" id="A0A1G6ILE8"/>
<dbReference type="SMART" id="SM00885">
    <property type="entry name" value="D5_N"/>
    <property type="match status" value="1"/>
</dbReference>
<dbReference type="InterPro" id="IPR054468">
    <property type="entry name" value="NrSPol-like_HBD"/>
</dbReference>
<reference evidence="7" key="1">
    <citation type="submission" date="2016-09" db="EMBL/GenBank/DDBJ databases">
        <authorList>
            <person name="Varghese N."/>
            <person name="Submissions S."/>
        </authorList>
    </citation>
    <scope>NUCLEOTIDE SEQUENCE [LARGE SCALE GENOMIC DNA]</scope>
    <source>
        <strain evidence="7">25nlg</strain>
    </source>
</reference>
<evidence type="ECO:0000313" key="7">
    <source>
        <dbReference type="Proteomes" id="UP000242662"/>
    </source>
</evidence>
<accession>A0A1G6ILE8</accession>
<evidence type="ECO:0000256" key="2">
    <source>
        <dbReference type="ARBA" id="ARBA00022801"/>
    </source>
</evidence>
<protein>
    <submittedName>
        <fullName evidence="6">Putative DNA primase/helicase</fullName>
    </submittedName>
</protein>
<dbReference type="STRING" id="1464122.SAMN05421737_105103"/>
<dbReference type="PANTHER" id="PTHR35372">
    <property type="entry name" value="ATP BINDING PROTEIN-RELATED"/>
    <property type="match status" value="1"/>
</dbReference>
<dbReference type="PANTHER" id="PTHR35372:SF2">
    <property type="entry name" value="SF3 HELICASE DOMAIN-CONTAINING PROTEIN"/>
    <property type="match status" value="1"/>
</dbReference>
<dbReference type="GO" id="GO:0004386">
    <property type="term" value="F:helicase activity"/>
    <property type="evidence" value="ECO:0007669"/>
    <property type="project" value="UniProtKB-KW"/>
</dbReference>
<dbReference type="InterPro" id="IPR014818">
    <property type="entry name" value="Phage/plasmid_primase_P4_C"/>
</dbReference>
<dbReference type="InterPro" id="IPR014015">
    <property type="entry name" value="Helicase_SF3_DNA-vir"/>
</dbReference>
<keyword evidence="7" id="KW-1185">Reference proteome</keyword>
<keyword evidence="1" id="KW-0547">Nucleotide-binding</keyword>
<dbReference type="NCBIfam" id="TIGR01613">
    <property type="entry name" value="primase_Cterm"/>
    <property type="match status" value="1"/>
</dbReference>
<dbReference type="Pfam" id="PF19263">
    <property type="entry name" value="DUF5906"/>
    <property type="match status" value="1"/>
</dbReference>
<dbReference type="SUPFAM" id="SSF52540">
    <property type="entry name" value="P-loop containing nucleoside triphosphate hydrolases"/>
    <property type="match status" value="1"/>
</dbReference>
<feature type="compositionally biased region" description="Low complexity" evidence="4">
    <location>
        <begin position="302"/>
        <end position="311"/>
    </location>
</feature>
<name>A0A1G6ILE8_9BACI</name>
<evidence type="ECO:0000256" key="3">
    <source>
        <dbReference type="ARBA" id="ARBA00022840"/>
    </source>
</evidence>
<dbReference type="InterPro" id="IPR051620">
    <property type="entry name" value="ORF904-like_C"/>
</dbReference>
<dbReference type="InterPro" id="IPR006500">
    <property type="entry name" value="Helicase_put_C_phage/plasmid"/>
</dbReference>
<keyword evidence="3" id="KW-0067">ATP-binding</keyword>
<keyword evidence="6" id="KW-0347">Helicase</keyword>
<gene>
    <name evidence="6" type="ORF">SAMN05421737_105103</name>
</gene>
<feature type="region of interest" description="Disordered" evidence="4">
    <location>
        <begin position="298"/>
        <end position="324"/>
    </location>
</feature>
<evidence type="ECO:0000313" key="6">
    <source>
        <dbReference type="EMBL" id="SDC07307.1"/>
    </source>
</evidence>
<sequence length="806" mass="92447">MYNFTSIPDELKQCPQWVLWRKVIPKNEDKPRKVPFQVNGAHAKPNDPETWTMFTDVVQAYKNGSFDGIGFVFTESDPYVGIDIDHCIEGDVFSPLAHDIVYKLNSYTERSPSGTGLHIIIKSDLVMGKRNTKQGVEVYSHGRYFTFTGNVVNAVDVEERTDEIKAVLDAYIPDKQSKYPQFVQSNSHNPQPNALYANLNDQELLNKMFSSARGAAIKQLFDGHLINDDHSASDMALCNHLAFWLDRDAAHMDAIFRQSSLMRDKWDEQRGDNTYGALCIQKAICECNKTISEYKQERQQERAQTAQTTKQGYAGTAPDAQNQPQFNFTELGNAMRIKHHQGHRIRYCEELEWMIWNGKKWRRDRAGKMRVIASDVLGKLHEEADKVQDEKEKIKAKKWAMSCESRKVIDASIDLLSSYVPVEKREFDQHEMLLNCSNGVVDLTTGEVKPHDKNLYLTQMTDVEYDPDAICPTWLNFLKTIIVDKSGKTDTETLGYLQKAFGYALTGSTKEQCMFFFHGGGKNGKSTLVSTLQEVLGDYGKQADSKTFVKKKHEGVSTDIAMLDGSRFVAVSESEEGQQLDESLVKQLTGSDSVTARFLFKDNFTFKPSFKIFFSTNHKPIVKNDDEGIWRRVHLIPFNAYIPPKNRDFDLPQKLKAELSGILAWMVRGALKWQKEGLEKPEMVEQSTRVYREEMDILAPFIDELCIKHTEAKIEAKALHGHYKDWCFKNDETLKATSSQKFYRMLEMRGFKKERGNYNKMYFYGIGLKKDYIQLVRDQKSNTKKEKSNTKSNTDRTFIEVKLDGL</sequence>
<dbReference type="PROSITE" id="PS51206">
    <property type="entry name" value="SF3_HELICASE_1"/>
    <property type="match status" value="1"/>
</dbReference>
<dbReference type="EMBL" id="FMYM01000005">
    <property type="protein sequence ID" value="SDC07307.1"/>
    <property type="molecule type" value="Genomic_DNA"/>
</dbReference>
<dbReference type="GO" id="GO:0005524">
    <property type="term" value="F:ATP binding"/>
    <property type="evidence" value="ECO:0007669"/>
    <property type="project" value="UniProtKB-KW"/>
</dbReference>
<dbReference type="OrthoDB" id="9763644at2"/>
<keyword evidence="2" id="KW-0378">Hydrolase</keyword>
<feature type="domain" description="SF3 helicase" evidence="5">
    <location>
        <begin position="492"/>
        <end position="651"/>
    </location>
</feature>
<dbReference type="Pfam" id="PF22763">
    <property type="entry name" value="NrS1-1_pol-like_HBD"/>
    <property type="match status" value="1"/>
</dbReference>
<dbReference type="Pfam" id="PF08706">
    <property type="entry name" value="D5_N"/>
    <property type="match status" value="1"/>
</dbReference>
<dbReference type="RefSeq" id="WP_090775462.1">
    <property type="nucleotide sequence ID" value="NZ_FMYM01000005.1"/>
</dbReference>
<evidence type="ECO:0000256" key="4">
    <source>
        <dbReference type="SAM" id="MobiDB-lite"/>
    </source>
</evidence>
<dbReference type="GO" id="GO:0016787">
    <property type="term" value="F:hydrolase activity"/>
    <property type="evidence" value="ECO:0007669"/>
    <property type="project" value="UniProtKB-KW"/>
</dbReference>
<organism evidence="6 7">
    <name type="scientific">Shouchella lonarensis</name>
    <dbReference type="NCBI Taxonomy" id="1464122"/>
    <lineage>
        <taxon>Bacteria</taxon>
        <taxon>Bacillati</taxon>
        <taxon>Bacillota</taxon>
        <taxon>Bacilli</taxon>
        <taxon>Bacillales</taxon>
        <taxon>Bacillaceae</taxon>
        <taxon>Shouchella</taxon>
    </lineage>
</organism>
<dbReference type="Gene3D" id="3.40.50.300">
    <property type="entry name" value="P-loop containing nucleotide triphosphate hydrolases"/>
    <property type="match status" value="1"/>
</dbReference>
<dbReference type="Proteomes" id="UP000242662">
    <property type="component" value="Unassembled WGS sequence"/>
</dbReference>
<dbReference type="InterPro" id="IPR045455">
    <property type="entry name" value="NrS-1_pol-like_helicase"/>
</dbReference>
<evidence type="ECO:0000259" key="5">
    <source>
        <dbReference type="PROSITE" id="PS51206"/>
    </source>
</evidence>
<evidence type="ECO:0000256" key="1">
    <source>
        <dbReference type="ARBA" id="ARBA00022741"/>
    </source>
</evidence>
<proteinExistence type="predicted"/>
<dbReference type="InterPro" id="IPR027417">
    <property type="entry name" value="P-loop_NTPase"/>
</dbReference>